<dbReference type="GeneID" id="31363784"/>
<dbReference type="CDD" id="cd00200">
    <property type="entry name" value="WD40"/>
    <property type="match status" value="1"/>
</dbReference>
<evidence type="ECO:0000256" key="4">
    <source>
        <dbReference type="ARBA" id="ARBA00022737"/>
    </source>
</evidence>
<keyword evidence="2" id="KW-0963">Cytoplasm</keyword>
<comment type="similarity">
    <text evidence="5">Belongs to the WD repeat MORG1 family.</text>
</comment>
<name>D3BHT9_HETP5</name>
<dbReference type="FunCoup" id="D3BHT9">
    <property type="interactions" value="109"/>
</dbReference>
<dbReference type="InterPro" id="IPR019775">
    <property type="entry name" value="WD40_repeat_CS"/>
</dbReference>
<dbReference type="SMART" id="SM00320">
    <property type="entry name" value="WD40"/>
    <property type="match status" value="6"/>
</dbReference>
<dbReference type="PANTHER" id="PTHR22842">
    <property type="entry name" value="WD40 REPEAT PROTEIN"/>
    <property type="match status" value="1"/>
</dbReference>
<dbReference type="STRING" id="670386.D3BHT9"/>
<comment type="caution">
    <text evidence="7">The sequence shown here is derived from an EMBL/GenBank/DDBJ whole genome shotgun (WGS) entry which is preliminary data.</text>
</comment>
<dbReference type="AlphaFoldDB" id="D3BHT9"/>
<dbReference type="InterPro" id="IPR001680">
    <property type="entry name" value="WD40_rpt"/>
</dbReference>
<dbReference type="InterPro" id="IPR051980">
    <property type="entry name" value="WD_repeat_MORG1"/>
</dbReference>
<reference evidence="7 8" key="1">
    <citation type="journal article" date="2011" name="Genome Res.">
        <title>Phylogeny-wide analysis of social amoeba genomes highlights ancient origins for complex intercellular communication.</title>
        <authorList>
            <person name="Heidel A.J."/>
            <person name="Lawal H.M."/>
            <person name="Felder M."/>
            <person name="Schilde C."/>
            <person name="Helps N.R."/>
            <person name="Tunggal B."/>
            <person name="Rivero F."/>
            <person name="John U."/>
            <person name="Schleicher M."/>
            <person name="Eichinger L."/>
            <person name="Platzer M."/>
            <person name="Noegel A.A."/>
            <person name="Schaap P."/>
            <person name="Gloeckner G."/>
        </authorList>
    </citation>
    <scope>NUCLEOTIDE SEQUENCE [LARGE SCALE GENOMIC DNA]</scope>
    <source>
        <strain evidence="8">ATCC 26659 / Pp 5 / PN500</strain>
    </source>
</reference>
<evidence type="ECO:0000313" key="8">
    <source>
        <dbReference type="Proteomes" id="UP000001396"/>
    </source>
</evidence>
<dbReference type="PROSITE" id="PS00678">
    <property type="entry name" value="WD_REPEATS_1"/>
    <property type="match status" value="2"/>
</dbReference>
<organism evidence="7 8">
    <name type="scientific">Heterostelium pallidum (strain ATCC 26659 / Pp 5 / PN500)</name>
    <name type="common">Cellular slime mold</name>
    <name type="synonym">Polysphondylium pallidum</name>
    <dbReference type="NCBI Taxonomy" id="670386"/>
    <lineage>
        <taxon>Eukaryota</taxon>
        <taxon>Amoebozoa</taxon>
        <taxon>Evosea</taxon>
        <taxon>Eumycetozoa</taxon>
        <taxon>Dictyostelia</taxon>
        <taxon>Acytosteliales</taxon>
        <taxon>Acytosteliaceae</taxon>
        <taxon>Heterostelium</taxon>
    </lineage>
</organism>
<dbReference type="RefSeq" id="XP_020430963.1">
    <property type="nucleotide sequence ID" value="XM_020579124.1"/>
</dbReference>
<feature type="repeat" description="WD" evidence="6">
    <location>
        <begin position="262"/>
        <end position="297"/>
    </location>
</feature>
<dbReference type="Proteomes" id="UP000001396">
    <property type="component" value="Unassembled WGS sequence"/>
</dbReference>
<dbReference type="GO" id="GO:0005737">
    <property type="term" value="C:cytoplasm"/>
    <property type="evidence" value="ECO:0007669"/>
    <property type="project" value="UniProtKB-SubCell"/>
</dbReference>
<dbReference type="InterPro" id="IPR015943">
    <property type="entry name" value="WD40/YVTN_repeat-like_dom_sf"/>
</dbReference>
<dbReference type="OMA" id="MCWDIRT"/>
<dbReference type="EMBL" id="ADBJ01000037">
    <property type="protein sequence ID" value="EFA78839.1"/>
    <property type="molecule type" value="Genomic_DNA"/>
</dbReference>
<dbReference type="GO" id="GO:0000398">
    <property type="term" value="P:mRNA splicing, via spliceosome"/>
    <property type="evidence" value="ECO:0007669"/>
    <property type="project" value="TreeGrafter"/>
</dbReference>
<feature type="repeat" description="WD" evidence="6">
    <location>
        <begin position="136"/>
        <end position="177"/>
    </location>
</feature>
<sequence>MKFNNSKVLLGHQGSVLVVRFNNDGQYCLSGSQDKTIKLWNPSKELLIHTFSGHGYPVLDVKSSPDNNHIYSCAERQLYQWDITSGETIRKFKGHSHTINSIALNRDQSILLSGSYDKSIKIWDLKSRNADPIQVIEDAQDSVTSVIVNDDEFEIISCSVDGAIRIYDIRNGKLKYDQLNHALSSIYLTHDKKCLLVGAMNSSIQLLEKKTGDLLNDFSGHRNSIYKLNSCTVFDDSLVVSGSEDNDIYLWDIVEGNIVGRLKAHQNVVTSIDTHPKQHIVISASTDASIRYWDTQQ</sequence>
<keyword evidence="4" id="KW-0677">Repeat</keyword>
<dbReference type="SUPFAM" id="SSF50978">
    <property type="entry name" value="WD40 repeat-like"/>
    <property type="match status" value="1"/>
</dbReference>
<evidence type="ECO:0000256" key="6">
    <source>
        <dbReference type="PROSITE-ProRule" id="PRU00221"/>
    </source>
</evidence>
<dbReference type="PRINTS" id="PR00320">
    <property type="entry name" value="GPROTEINBRPT"/>
</dbReference>
<evidence type="ECO:0000256" key="3">
    <source>
        <dbReference type="ARBA" id="ARBA00022574"/>
    </source>
</evidence>
<dbReference type="PROSITE" id="PS50082">
    <property type="entry name" value="WD_REPEATS_2"/>
    <property type="match status" value="5"/>
</dbReference>
<dbReference type="InterPro" id="IPR036322">
    <property type="entry name" value="WD40_repeat_dom_sf"/>
</dbReference>
<feature type="repeat" description="WD" evidence="6">
    <location>
        <begin position="9"/>
        <end position="50"/>
    </location>
</feature>
<feature type="repeat" description="WD" evidence="6">
    <location>
        <begin position="218"/>
        <end position="261"/>
    </location>
</feature>
<dbReference type="PROSITE" id="PS50294">
    <property type="entry name" value="WD_REPEATS_REGION"/>
    <property type="match status" value="4"/>
</dbReference>
<comment type="subcellular location">
    <subcellularLocation>
        <location evidence="1">Cytoplasm</location>
    </subcellularLocation>
</comment>
<evidence type="ECO:0000256" key="5">
    <source>
        <dbReference type="ARBA" id="ARBA00038145"/>
    </source>
</evidence>
<dbReference type="PANTHER" id="PTHR22842:SF3">
    <property type="entry name" value="WD REPEAT DOMAIN-CONTAINING PROTEIN 83"/>
    <property type="match status" value="1"/>
</dbReference>
<dbReference type="Gene3D" id="2.130.10.10">
    <property type="entry name" value="YVTN repeat-like/Quinoprotein amine dehydrogenase"/>
    <property type="match status" value="1"/>
</dbReference>
<dbReference type="GO" id="GO:0071013">
    <property type="term" value="C:catalytic step 2 spliceosome"/>
    <property type="evidence" value="ECO:0007669"/>
    <property type="project" value="TreeGrafter"/>
</dbReference>
<feature type="repeat" description="WD" evidence="6">
    <location>
        <begin position="92"/>
        <end position="127"/>
    </location>
</feature>
<keyword evidence="3 6" id="KW-0853">WD repeat</keyword>
<protein>
    <submittedName>
        <fullName evidence="7">WD40 repeat-containing protein</fullName>
    </submittedName>
</protein>
<dbReference type="InParanoid" id="D3BHT9"/>
<evidence type="ECO:0000313" key="7">
    <source>
        <dbReference type="EMBL" id="EFA78839.1"/>
    </source>
</evidence>
<gene>
    <name evidence="7" type="primary">morg1</name>
    <name evidence="7" type="ORF">PPL_08304</name>
</gene>
<accession>D3BHT9</accession>
<evidence type="ECO:0000256" key="1">
    <source>
        <dbReference type="ARBA" id="ARBA00004496"/>
    </source>
</evidence>
<keyword evidence="8" id="KW-1185">Reference proteome</keyword>
<dbReference type="Pfam" id="PF00400">
    <property type="entry name" value="WD40"/>
    <property type="match status" value="6"/>
</dbReference>
<dbReference type="InterPro" id="IPR020472">
    <property type="entry name" value="WD40_PAC1"/>
</dbReference>
<proteinExistence type="inferred from homology"/>
<evidence type="ECO:0000256" key="2">
    <source>
        <dbReference type="ARBA" id="ARBA00022490"/>
    </source>
</evidence>